<proteinExistence type="predicted"/>
<keyword evidence="3" id="KW-1185">Reference proteome</keyword>
<protein>
    <submittedName>
        <fullName evidence="2">Uncharacterized protein</fullName>
    </submittedName>
</protein>
<feature type="transmembrane region" description="Helical" evidence="1">
    <location>
        <begin position="91"/>
        <end position="110"/>
    </location>
</feature>
<name>A0AAD5XC19_9FUNG</name>
<feature type="transmembrane region" description="Helical" evidence="1">
    <location>
        <begin position="55"/>
        <end position="79"/>
    </location>
</feature>
<accession>A0AAD5XC19</accession>
<organism evidence="2 3">
    <name type="scientific">Physocladia obscura</name>
    <dbReference type="NCBI Taxonomy" id="109957"/>
    <lineage>
        <taxon>Eukaryota</taxon>
        <taxon>Fungi</taxon>
        <taxon>Fungi incertae sedis</taxon>
        <taxon>Chytridiomycota</taxon>
        <taxon>Chytridiomycota incertae sedis</taxon>
        <taxon>Chytridiomycetes</taxon>
        <taxon>Chytridiales</taxon>
        <taxon>Chytriomycetaceae</taxon>
        <taxon>Physocladia</taxon>
    </lineage>
</organism>
<feature type="transmembrane region" description="Helical" evidence="1">
    <location>
        <begin position="12"/>
        <end position="34"/>
    </location>
</feature>
<feature type="transmembrane region" description="Helical" evidence="1">
    <location>
        <begin position="122"/>
        <end position="144"/>
    </location>
</feature>
<dbReference type="Proteomes" id="UP001211907">
    <property type="component" value="Unassembled WGS sequence"/>
</dbReference>
<evidence type="ECO:0000313" key="3">
    <source>
        <dbReference type="Proteomes" id="UP001211907"/>
    </source>
</evidence>
<gene>
    <name evidence="2" type="ORF">HK100_005220</name>
</gene>
<dbReference type="EMBL" id="JADGJH010002462">
    <property type="protein sequence ID" value="KAJ3097939.1"/>
    <property type="molecule type" value="Genomic_DNA"/>
</dbReference>
<reference evidence="2" key="1">
    <citation type="submission" date="2020-05" db="EMBL/GenBank/DDBJ databases">
        <title>Phylogenomic resolution of chytrid fungi.</title>
        <authorList>
            <person name="Stajich J.E."/>
            <person name="Amses K."/>
            <person name="Simmons R."/>
            <person name="Seto K."/>
            <person name="Myers J."/>
            <person name="Bonds A."/>
            <person name="Quandt C.A."/>
            <person name="Barry K."/>
            <person name="Liu P."/>
            <person name="Grigoriev I."/>
            <person name="Longcore J.E."/>
            <person name="James T.Y."/>
        </authorList>
    </citation>
    <scope>NUCLEOTIDE SEQUENCE</scope>
    <source>
        <strain evidence="2">JEL0513</strain>
    </source>
</reference>
<keyword evidence="1" id="KW-1133">Transmembrane helix</keyword>
<comment type="caution">
    <text evidence="2">The sequence shown here is derived from an EMBL/GenBank/DDBJ whole genome shotgun (WGS) entry which is preliminary data.</text>
</comment>
<dbReference type="AlphaFoldDB" id="A0AAD5XC19"/>
<sequence length="206" mass="23259">MSNSTLIDLISGPASVFIDGICFDMCFSALSTEIPNFYHRSKSQNGRKKYGTASIFFLMFNSSALISLLLTLVSQFSIIFSNRSACVGVNWFSNFIWHCYFVTFNAFILYKSAIVVEFNRVYVAVAVLGFLYRIAWTVVDLVLTQGVWDPVEGTCTYESSAISGYNYTLADILCDVVATVAAVFMFFKPENRNLKFSLWYHLAKEN</sequence>
<keyword evidence="1" id="KW-0472">Membrane</keyword>
<evidence type="ECO:0000256" key="1">
    <source>
        <dbReference type="SAM" id="Phobius"/>
    </source>
</evidence>
<feature type="transmembrane region" description="Helical" evidence="1">
    <location>
        <begin position="164"/>
        <end position="187"/>
    </location>
</feature>
<evidence type="ECO:0000313" key="2">
    <source>
        <dbReference type="EMBL" id="KAJ3097939.1"/>
    </source>
</evidence>
<feature type="non-terminal residue" evidence="2">
    <location>
        <position position="206"/>
    </location>
</feature>
<keyword evidence="1" id="KW-0812">Transmembrane</keyword>